<dbReference type="Pfam" id="PF09697">
    <property type="entry name" value="Porph_ging"/>
    <property type="match status" value="1"/>
</dbReference>
<reference evidence="1 2" key="1">
    <citation type="submission" date="2018-04" db="EMBL/GenBank/DDBJ databases">
        <title>Draft Genome Sequence of Phosphate-Solubilizing Chryseobacterium sp. ISE14 that is a Biocontrol and Plant Growth-Promoting Rhizobacterium Isolated from Cucumber.</title>
        <authorList>
            <person name="Jeong J.-J."/>
            <person name="Sang M.K."/>
            <person name="Choi I.-G."/>
            <person name="Kim K.D."/>
        </authorList>
    </citation>
    <scope>NUCLEOTIDE SEQUENCE [LARGE SCALE GENOMIC DNA]</scope>
    <source>
        <strain evidence="1 2">ISE14</strain>
    </source>
</reference>
<dbReference type="OrthoDB" id="1440774at2"/>
<accession>A0A316WXC6</accession>
<dbReference type="NCBIfam" id="TIGR01200">
    <property type="entry name" value="GLPGLI"/>
    <property type="match status" value="1"/>
</dbReference>
<keyword evidence="2" id="KW-1185">Reference proteome</keyword>
<dbReference type="EMBL" id="PPED02000006">
    <property type="protein sequence ID" value="PWN64966.1"/>
    <property type="molecule type" value="Genomic_DNA"/>
</dbReference>
<dbReference type="Proteomes" id="UP000236594">
    <property type="component" value="Unassembled WGS sequence"/>
</dbReference>
<comment type="caution">
    <text evidence="1">The sequence shown here is derived from an EMBL/GenBank/DDBJ whole genome shotgun (WGS) entry which is preliminary data.</text>
</comment>
<dbReference type="InterPro" id="IPR005901">
    <property type="entry name" value="GLPGLI"/>
</dbReference>
<dbReference type="AlphaFoldDB" id="A0A316WXC6"/>
<evidence type="ECO:0000313" key="2">
    <source>
        <dbReference type="Proteomes" id="UP000236594"/>
    </source>
</evidence>
<name>A0A316WXC6_9FLAO</name>
<evidence type="ECO:0000313" key="1">
    <source>
        <dbReference type="EMBL" id="PWN64966.1"/>
    </source>
</evidence>
<protein>
    <submittedName>
        <fullName evidence="1">GLPGLI family protein</fullName>
    </submittedName>
</protein>
<proteinExistence type="predicted"/>
<dbReference type="RefSeq" id="WP_109713888.1">
    <property type="nucleotide sequence ID" value="NZ_PPED02000006.1"/>
</dbReference>
<organism evidence="1 2">
    <name type="scientific">Chryseobacterium phosphatilyticum</name>
    <dbReference type="NCBI Taxonomy" id="475075"/>
    <lineage>
        <taxon>Bacteria</taxon>
        <taxon>Pseudomonadati</taxon>
        <taxon>Bacteroidota</taxon>
        <taxon>Flavobacteriia</taxon>
        <taxon>Flavobacteriales</taxon>
        <taxon>Weeksellaceae</taxon>
        <taxon>Chryseobacterium group</taxon>
        <taxon>Chryseobacterium</taxon>
    </lineage>
</organism>
<sequence length="275" mass="32353">MKNIILYMFIFTHVLHAQSKRFIYEYKYVPDSTDKANILRDLMFLDITNHESLFYSQYKYSEDSISIAEAKKGKFYIPKADIMYKIEKKASKVFFKTIDYGIGKIKVEDNRKINWEILPDKEKIGKFTAQKAKCSFGGRKWTAWFTVDLPIQDGPYKFNGLPGLIVKIEDSTNSHKFELVGIKNIEKDIQYPELSARSDELYLTQEKFIELFKKYRKDPAAETRRLYMMGRIPDQKDTSGNSRTGLEIVREVDIQAKERIKKDNNIIEIDLLEYK</sequence>
<gene>
    <name evidence="1" type="ORF">C1631_020295</name>
</gene>